<accession>T0PZC9</accession>
<reference evidence="2 3" key="1">
    <citation type="submission" date="2012-04" db="EMBL/GenBank/DDBJ databases">
        <title>The Genome Sequence of Saprolegnia declina VS20.</title>
        <authorList>
            <consortium name="The Broad Institute Genome Sequencing Platform"/>
            <person name="Russ C."/>
            <person name="Nusbaum C."/>
            <person name="Tyler B."/>
            <person name="van West P."/>
            <person name="Dieguez-Uribeondo J."/>
            <person name="de Bruijn I."/>
            <person name="Tripathy S."/>
            <person name="Jiang R."/>
            <person name="Young S.K."/>
            <person name="Zeng Q."/>
            <person name="Gargeya S."/>
            <person name="Fitzgerald M."/>
            <person name="Haas B."/>
            <person name="Abouelleil A."/>
            <person name="Alvarado L."/>
            <person name="Arachchi H.M."/>
            <person name="Berlin A."/>
            <person name="Chapman S.B."/>
            <person name="Goldberg J."/>
            <person name="Griggs A."/>
            <person name="Gujja S."/>
            <person name="Hansen M."/>
            <person name="Howarth C."/>
            <person name="Imamovic A."/>
            <person name="Larimer J."/>
            <person name="McCowen C."/>
            <person name="Montmayeur A."/>
            <person name="Murphy C."/>
            <person name="Neiman D."/>
            <person name="Pearson M."/>
            <person name="Priest M."/>
            <person name="Roberts A."/>
            <person name="Saif S."/>
            <person name="Shea T."/>
            <person name="Sisk P."/>
            <person name="Sykes S."/>
            <person name="Wortman J."/>
            <person name="Nusbaum C."/>
            <person name="Birren B."/>
        </authorList>
    </citation>
    <scope>NUCLEOTIDE SEQUENCE [LARGE SCALE GENOMIC DNA]</scope>
    <source>
        <strain evidence="2 3">VS20</strain>
    </source>
</reference>
<evidence type="ECO:0000256" key="1">
    <source>
        <dbReference type="SAM" id="Phobius"/>
    </source>
</evidence>
<keyword evidence="1" id="KW-1133">Transmembrane helix</keyword>
<keyword evidence="3" id="KW-1185">Reference proteome</keyword>
<dbReference type="RefSeq" id="XP_008620120.1">
    <property type="nucleotide sequence ID" value="XM_008621898.1"/>
</dbReference>
<sequence length="126" mass="14037">MPGLDWNTSVADEIGLNIGLMQYATAANGSWVVLQQPLLEPSFAFFGWVFLFDWVLGNREVVPQLYTTGTQPLQTATQILYYLVVATSIVLVTVGGIVLIYAVKSRFRFNGVNLFFFNRIAGASFY</sequence>
<organism evidence="2 3">
    <name type="scientific">Saprolegnia diclina (strain VS20)</name>
    <dbReference type="NCBI Taxonomy" id="1156394"/>
    <lineage>
        <taxon>Eukaryota</taxon>
        <taxon>Sar</taxon>
        <taxon>Stramenopiles</taxon>
        <taxon>Oomycota</taxon>
        <taxon>Saprolegniomycetes</taxon>
        <taxon>Saprolegniales</taxon>
        <taxon>Saprolegniaceae</taxon>
        <taxon>Saprolegnia</taxon>
    </lineage>
</organism>
<keyword evidence="1" id="KW-0812">Transmembrane</keyword>
<feature type="transmembrane region" description="Helical" evidence="1">
    <location>
        <begin position="79"/>
        <end position="103"/>
    </location>
</feature>
<dbReference type="OMA" id="WVFLFDW"/>
<evidence type="ECO:0000313" key="3">
    <source>
        <dbReference type="Proteomes" id="UP000030762"/>
    </source>
</evidence>
<evidence type="ECO:0000313" key="2">
    <source>
        <dbReference type="EMBL" id="EQC26435.1"/>
    </source>
</evidence>
<protein>
    <submittedName>
        <fullName evidence="2">Uncharacterized protein</fullName>
    </submittedName>
</protein>
<name>T0PZC9_SAPDV</name>
<gene>
    <name evidence="2" type="ORF">SDRG_15716</name>
</gene>
<proteinExistence type="predicted"/>
<dbReference type="GeneID" id="19956443"/>
<dbReference type="Proteomes" id="UP000030762">
    <property type="component" value="Unassembled WGS sequence"/>
</dbReference>
<dbReference type="EMBL" id="JH767231">
    <property type="protein sequence ID" value="EQC26435.1"/>
    <property type="molecule type" value="Genomic_DNA"/>
</dbReference>
<dbReference type="AlphaFoldDB" id="T0PZC9"/>
<dbReference type="OrthoDB" id="87709at2759"/>
<dbReference type="InParanoid" id="T0PZC9"/>
<dbReference type="VEuPathDB" id="FungiDB:SDRG_15716"/>
<keyword evidence="1" id="KW-0472">Membrane</keyword>